<protein>
    <submittedName>
        <fullName evidence="1">Uncharacterized protein</fullName>
    </submittedName>
</protein>
<accession>A0A1Q9WNR1</accession>
<organism evidence="1 2">
    <name type="scientific">Pseudomonas reinekei</name>
    <dbReference type="NCBI Taxonomy" id="395598"/>
    <lineage>
        <taxon>Bacteria</taxon>
        <taxon>Pseudomonadati</taxon>
        <taxon>Pseudomonadota</taxon>
        <taxon>Gammaproteobacteria</taxon>
        <taxon>Pseudomonadales</taxon>
        <taxon>Pseudomonadaceae</taxon>
        <taxon>Pseudomonas</taxon>
    </lineage>
</organism>
<keyword evidence="2" id="KW-1185">Reference proteome</keyword>
<dbReference type="EMBL" id="MSTQ01000016">
    <property type="protein sequence ID" value="OLU00424.1"/>
    <property type="molecule type" value="Genomic_DNA"/>
</dbReference>
<name>A0A1Q9WNR1_PSERE</name>
<comment type="caution">
    <text evidence="1">The sequence shown here is derived from an EMBL/GenBank/DDBJ whole genome shotgun (WGS) entry which is preliminary data.</text>
</comment>
<dbReference type="AlphaFoldDB" id="A0A1Q9WNR1"/>
<gene>
    <name evidence="1" type="ORF">BVK86_22565</name>
</gene>
<dbReference type="Proteomes" id="UP000186756">
    <property type="component" value="Unassembled WGS sequence"/>
</dbReference>
<proteinExistence type="predicted"/>
<reference evidence="1" key="1">
    <citation type="submission" date="2017-01" db="EMBL/GenBank/DDBJ databases">
        <authorList>
            <person name="Poblete-Castro I."/>
        </authorList>
    </citation>
    <scope>NUCLEOTIDE SEQUENCE [LARGE SCALE GENOMIC DNA]</scope>
    <source>
        <strain evidence="1">MT1</strain>
    </source>
</reference>
<evidence type="ECO:0000313" key="1">
    <source>
        <dbReference type="EMBL" id="OLU00424.1"/>
    </source>
</evidence>
<sequence>MQVDSELNICIEDPAVTRPLREHLFGVHTGGRGTGNDMYELYDKWQDIINQNRDRRTSGARTQKIITPRGPIASLIEFMQESPSRKNWD</sequence>
<evidence type="ECO:0000313" key="2">
    <source>
        <dbReference type="Proteomes" id="UP000186756"/>
    </source>
</evidence>